<keyword evidence="1" id="KW-0378">Hydrolase</keyword>
<proteinExistence type="predicted"/>
<dbReference type="Proteomes" id="UP001501243">
    <property type="component" value="Unassembled WGS sequence"/>
</dbReference>
<dbReference type="InterPro" id="IPR041492">
    <property type="entry name" value="HAD_2"/>
</dbReference>
<evidence type="ECO:0000313" key="2">
    <source>
        <dbReference type="Proteomes" id="UP001501243"/>
    </source>
</evidence>
<dbReference type="PRINTS" id="PR00413">
    <property type="entry name" value="HADHALOGNASE"/>
</dbReference>
<dbReference type="Pfam" id="PF13419">
    <property type="entry name" value="HAD_2"/>
    <property type="match status" value="1"/>
</dbReference>
<reference evidence="2" key="1">
    <citation type="journal article" date="2019" name="Int. J. Syst. Evol. Microbiol.">
        <title>The Global Catalogue of Microorganisms (GCM) 10K type strain sequencing project: providing services to taxonomists for standard genome sequencing and annotation.</title>
        <authorList>
            <consortium name="The Broad Institute Genomics Platform"/>
            <consortium name="The Broad Institute Genome Sequencing Center for Infectious Disease"/>
            <person name="Wu L."/>
            <person name="Ma J."/>
        </authorList>
    </citation>
    <scope>NUCLEOTIDE SEQUENCE [LARGE SCALE GENOMIC DNA]</scope>
    <source>
        <strain evidence="2">JCM 17841</strain>
    </source>
</reference>
<dbReference type="EMBL" id="BAABGQ010000008">
    <property type="protein sequence ID" value="GAA4505756.1"/>
    <property type="molecule type" value="Genomic_DNA"/>
</dbReference>
<dbReference type="NCBIfam" id="TIGR01509">
    <property type="entry name" value="HAD-SF-IA-v3"/>
    <property type="match status" value="1"/>
</dbReference>
<evidence type="ECO:0000313" key="1">
    <source>
        <dbReference type="EMBL" id="GAA4505756.1"/>
    </source>
</evidence>
<dbReference type="SFLD" id="SFLDG01129">
    <property type="entry name" value="C1.5:_HAD__Beta-PGM__Phosphata"/>
    <property type="match status" value="1"/>
</dbReference>
<dbReference type="NCBIfam" id="TIGR01549">
    <property type="entry name" value="HAD-SF-IA-v1"/>
    <property type="match status" value="1"/>
</dbReference>
<dbReference type="InterPro" id="IPR036412">
    <property type="entry name" value="HAD-like_sf"/>
</dbReference>
<comment type="caution">
    <text evidence="1">The sequence shown here is derived from an EMBL/GenBank/DDBJ whole genome shotgun (WGS) entry which is preliminary data.</text>
</comment>
<name>A0ABP8QNT7_9BACT</name>
<dbReference type="Gene3D" id="3.40.50.1000">
    <property type="entry name" value="HAD superfamily/HAD-like"/>
    <property type="match status" value="1"/>
</dbReference>
<protein>
    <submittedName>
        <fullName evidence="1">HAD family hydrolase</fullName>
    </submittedName>
</protein>
<dbReference type="InterPro" id="IPR006439">
    <property type="entry name" value="HAD-SF_hydro_IA"/>
</dbReference>
<dbReference type="Gene3D" id="1.10.150.240">
    <property type="entry name" value="Putative phosphatase, domain 2"/>
    <property type="match status" value="1"/>
</dbReference>
<accession>A0ABP8QNT7</accession>
<dbReference type="SFLD" id="SFLDS00003">
    <property type="entry name" value="Haloacid_Dehalogenase"/>
    <property type="match status" value="1"/>
</dbReference>
<dbReference type="GO" id="GO:0016787">
    <property type="term" value="F:hydrolase activity"/>
    <property type="evidence" value="ECO:0007669"/>
    <property type="project" value="UniProtKB-KW"/>
</dbReference>
<organism evidence="1 2">
    <name type="scientific">Hymenobacter ginsengisoli</name>
    <dbReference type="NCBI Taxonomy" id="1051626"/>
    <lineage>
        <taxon>Bacteria</taxon>
        <taxon>Pseudomonadati</taxon>
        <taxon>Bacteroidota</taxon>
        <taxon>Cytophagia</taxon>
        <taxon>Cytophagales</taxon>
        <taxon>Hymenobacteraceae</taxon>
        <taxon>Hymenobacter</taxon>
    </lineage>
</organism>
<dbReference type="InterPro" id="IPR023198">
    <property type="entry name" value="PGP-like_dom2"/>
</dbReference>
<dbReference type="PANTHER" id="PTHR18901">
    <property type="entry name" value="2-DEOXYGLUCOSE-6-PHOSPHATE PHOSPHATASE 2"/>
    <property type="match status" value="1"/>
</dbReference>
<gene>
    <name evidence="1" type="ORF">GCM10023172_34060</name>
</gene>
<sequence length="219" mass="23965">MIRTVIFDMDGVIIDTEPIHHLAFFTQFAELGIVVSDELYASFLGSSTRNVFQRLKQEFNLSQEVDALLRRKRELFNQAFDTDPGLDLLPGVRALIEDLQRHGVQLVLASSASKATIARVFNRFGLTPYFSHLVSGEDFAQSKPNPAIFLHAAALAETPVTECIVIEDSSNGVAAAKAASIYCVGYASPHSAGQDLRQADRVIQDFAELSAATIQHITA</sequence>
<dbReference type="SFLD" id="SFLDG01135">
    <property type="entry name" value="C1.5.6:_HAD__Beta-PGM__Phospha"/>
    <property type="match status" value="1"/>
</dbReference>
<dbReference type="CDD" id="cd16423">
    <property type="entry name" value="HAD_BPGM-like"/>
    <property type="match status" value="1"/>
</dbReference>
<dbReference type="PANTHER" id="PTHR18901:SF38">
    <property type="entry name" value="PSEUDOURIDINE-5'-PHOSPHATASE"/>
    <property type="match status" value="1"/>
</dbReference>
<dbReference type="RefSeq" id="WP_213019519.1">
    <property type="nucleotide sequence ID" value="NZ_BAABGQ010000008.1"/>
</dbReference>
<dbReference type="SUPFAM" id="SSF56784">
    <property type="entry name" value="HAD-like"/>
    <property type="match status" value="1"/>
</dbReference>
<keyword evidence="2" id="KW-1185">Reference proteome</keyword>
<dbReference type="InterPro" id="IPR023214">
    <property type="entry name" value="HAD_sf"/>
</dbReference>